<gene>
    <name evidence="2" type="ORF">EVAR_6320_1</name>
</gene>
<evidence type="ECO:0000256" key="1">
    <source>
        <dbReference type="SAM" id="MobiDB-lite"/>
    </source>
</evidence>
<feature type="compositionally biased region" description="Basic and acidic residues" evidence="1">
    <location>
        <begin position="118"/>
        <end position="128"/>
    </location>
</feature>
<proteinExistence type="predicted"/>
<dbReference type="AlphaFoldDB" id="A0A4C1T8C8"/>
<sequence>MRSSQQPSVERTITDMVNFIYSYSEASKGRHKVSSAWNPSDSSNGDRYRVTSGRQRTTVDVFECLQLSQRFILIVKRTDRPGDKPAAPVCGRERYKVAEGAETRAHLRPAAGPGGPADGRKNGEIMRR</sequence>
<organism evidence="2 3">
    <name type="scientific">Eumeta variegata</name>
    <name type="common">Bagworm moth</name>
    <name type="synonym">Eumeta japonica</name>
    <dbReference type="NCBI Taxonomy" id="151549"/>
    <lineage>
        <taxon>Eukaryota</taxon>
        <taxon>Metazoa</taxon>
        <taxon>Ecdysozoa</taxon>
        <taxon>Arthropoda</taxon>
        <taxon>Hexapoda</taxon>
        <taxon>Insecta</taxon>
        <taxon>Pterygota</taxon>
        <taxon>Neoptera</taxon>
        <taxon>Endopterygota</taxon>
        <taxon>Lepidoptera</taxon>
        <taxon>Glossata</taxon>
        <taxon>Ditrysia</taxon>
        <taxon>Tineoidea</taxon>
        <taxon>Psychidae</taxon>
        <taxon>Oiketicinae</taxon>
        <taxon>Eumeta</taxon>
    </lineage>
</organism>
<dbReference type="Proteomes" id="UP000299102">
    <property type="component" value="Unassembled WGS sequence"/>
</dbReference>
<feature type="region of interest" description="Disordered" evidence="1">
    <location>
        <begin position="31"/>
        <end position="51"/>
    </location>
</feature>
<protein>
    <submittedName>
        <fullName evidence="2">Uncharacterized protein</fullName>
    </submittedName>
</protein>
<evidence type="ECO:0000313" key="2">
    <source>
        <dbReference type="EMBL" id="GBP10769.1"/>
    </source>
</evidence>
<reference evidence="2 3" key="1">
    <citation type="journal article" date="2019" name="Commun. Biol.">
        <title>The bagworm genome reveals a unique fibroin gene that provides high tensile strength.</title>
        <authorList>
            <person name="Kono N."/>
            <person name="Nakamura H."/>
            <person name="Ohtoshi R."/>
            <person name="Tomita M."/>
            <person name="Numata K."/>
            <person name="Arakawa K."/>
        </authorList>
    </citation>
    <scope>NUCLEOTIDE SEQUENCE [LARGE SCALE GENOMIC DNA]</scope>
</reference>
<feature type="region of interest" description="Disordered" evidence="1">
    <location>
        <begin position="100"/>
        <end position="128"/>
    </location>
</feature>
<evidence type="ECO:0000313" key="3">
    <source>
        <dbReference type="Proteomes" id="UP000299102"/>
    </source>
</evidence>
<dbReference type="EMBL" id="BGZK01000042">
    <property type="protein sequence ID" value="GBP10769.1"/>
    <property type="molecule type" value="Genomic_DNA"/>
</dbReference>
<name>A0A4C1T8C8_EUMVA</name>
<comment type="caution">
    <text evidence="2">The sequence shown here is derived from an EMBL/GenBank/DDBJ whole genome shotgun (WGS) entry which is preliminary data.</text>
</comment>
<keyword evidence="3" id="KW-1185">Reference proteome</keyword>
<accession>A0A4C1T8C8</accession>